<gene>
    <name evidence="1" type="ORF">R5R35_001474</name>
</gene>
<dbReference type="InterPro" id="IPR036305">
    <property type="entry name" value="RGS_sf"/>
</dbReference>
<sequence length="164" mass="18879">MEGCLGASNSGSVSPETVRRWIVNVENVLSTHVGRQKFQDFLQNCNGFEEGIQLITFWEMCHNLVPDEEIISKKRKKKRWYSSQKEVDEAVFNQANEILSFANENINVDPGHLERISSAIENKNYKQLMSSIFEVKKEAGLLLERYHGLFKENLLQQQGFTHSS</sequence>
<evidence type="ECO:0000313" key="1">
    <source>
        <dbReference type="EMBL" id="KAK7863267.1"/>
    </source>
</evidence>
<dbReference type="SUPFAM" id="SSF48097">
    <property type="entry name" value="Regulator of G-protein signaling, RGS"/>
    <property type="match status" value="1"/>
</dbReference>
<dbReference type="AlphaFoldDB" id="A0AAN9VLL9"/>
<comment type="caution">
    <text evidence="1">The sequence shown here is derived from an EMBL/GenBank/DDBJ whole genome shotgun (WGS) entry which is preliminary data.</text>
</comment>
<keyword evidence="2" id="KW-1185">Reference proteome</keyword>
<reference evidence="1 2" key="1">
    <citation type="submission" date="2024-03" db="EMBL/GenBank/DDBJ databases">
        <title>The genome assembly and annotation of the cricket Gryllus longicercus Weissman &amp; Gray.</title>
        <authorList>
            <person name="Szrajer S."/>
            <person name="Gray D."/>
            <person name="Ylla G."/>
        </authorList>
    </citation>
    <scope>NUCLEOTIDE SEQUENCE [LARGE SCALE GENOMIC DNA]</scope>
    <source>
        <strain evidence="1">DAG 2021-001</strain>
        <tissue evidence="1">Whole body minus gut</tissue>
    </source>
</reference>
<dbReference type="InterPro" id="IPR044926">
    <property type="entry name" value="RGS_subdomain_2"/>
</dbReference>
<proteinExistence type="predicted"/>
<dbReference type="Gene3D" id="1.10.167.10">
    <property type="entry name" value="Regulator of G-protein Signalling 4, domain 2"/>
    <property type="match status" value="1"/>
</dbReference>
<protein>
    <recommendedName>
        <fullName evidence="3">RGS domain-containing protein</fullName>
    </recommendedName>
</protein>
<dbReference type="EMBL" id="JAZDUA010000236">
    <property type="protein sequence ID" value="KAK7863267.1"/>
    <property type="molecule type" value="Genomic_DNA"/>
</dbReference>
<dbReference type="Proteomes" id="UP001378592">
    <property type="component" value="Unassembled WGS sequence"/>
</dbReference>
<accession>A0AAN9VLL9</accession>
<organism evidence="1 2">
    <name type="scientific">Gryllus longicercus</name>
    <dbReference type="NCBI Taxonomy" id="2509291"/>
    <lineage>
        <taxon>Eukaryota</taxon>
        <taxon>Metazoa</taxon>
        <taxon>Ecdysozoa</taxon>
        <taxon>Arthropoda</taxon>
        <taxon>Hexapoda</taxon>
        <taxon>Insecta</taxon>
        <taxon>Pterygota</taxon>
        <taxon>Neoptera</taxon>
        <taxon>Polyneoptera</taxon>
        <taxon>Orthoptera</taxon>
        <taxon>Ensifera</taxon>
        <taxon>Gryllidea</taxon>
        <taxon>Grylloidea</taxon>
        <taxon>Gryllidae</taxon>
        <taxon>Gryllinae</taxon>
        <taxon>Gryllus</taxon>
    </lineage>
</organism>
<name>A0AAN9VLL9_9ORTH</name>
<evidence type="ECO:0008006" key="3">
    <source>
        <dbReference type="Google" id="ProtNLM"/>
    </source>
</evidence>
<evidence type="ECO:0000313" key="2">
    <source>
        <dbReference type="Proteomes" id="UP001378592"/>
    </source>
</evidence>